<keyword evidence="3" id="KW-1185">Reference proteome</keyword>
<name>A0AAD5UZU9_9APHY</name>
<dbReference type="Proteomes" id="UP001212997">
    <property type="component" value="Unassembled WGS sequence"/>
</dbReference>
<feature type="region of interest" description="Disordered" evidence="1">
    <location>
        <begin position="111"/>
        <end position="131"/>
    </location>
</feature>
<organism evidence="2 3">
    <name type="scientific">Meripilus lineatus</name>
    <dbReference type="NCBI Taxonomy" id="2056292"/>
    <lineage>
        <taxon>Eukaryota</taxon>
        <taxon>Fungi</taxon>
        <taxon>Dikarya</taxon>
        <taxon>Basidiomycota</taxon>
        <taxon>Agaricomycotina</taxon>
        <taxon>Agaricomycetes</taxon>
        <taxon>Polyporales</taxon>
        <taxon>Meripilaceae</taxon>
        <taxon>Meripilus</taxon>
    </lineage>
</organism>
<feature type="compositionally biased region" description="Basic residues" evidence="1">
    <location>
        <begin position="111"/>
        <end position="121"/>
    </location>
</feature>
<reference evidence="2" key="1">
    <citation type="submission" date="2022-07" db="EMBL/GenBank/DDBJ databases">
        <title>Genome Sequence of Physisporinus lineatus.</title>
        <authorList>
            <person name="Buettner E."/>
        </authorList>
    </citation>
    <scope>NUCLEOTIDE SEQUENCE</scope>
    <source>
        <strain evidence="2">VT162</strain>
    </source>
</reference>
<evidence type="ECO:0000313" key="2">
    <source>
        <dbReference type="EMBL" id="KAJ3478752.1"/>
    </source>
</evidence>
<evidence type="ECO:0000256" key="1">
    <source>
        <dbReference type="SAM" id="MobiDB-lite"/>
    </source>
</evidence>
<proteinExistence type="predicted"/>
<evidence type="ECO:0000313" key="3">
    <source>
        <dbReference type="Proteomes" id="UP001212997"/>
    </source>
</evidence>
<comment type="caution">
    <text evidence="2">The sequence shown here is derived from an EMBL/GenBank/DDBJ whole genome shotgun (WGS) entry which is preliminary data.</text>
</comment>
<gene>
    <name evidence="2" type="ORF">NLI96_g9538</name>
</gene>
<protein>
    <submittedName>
        <fullName evidence="2">Uncharacterized protein</fullName>
    </submittedName>
</protein>
<dbReference type="AlphaFoldDB" id="A0AAD5UZU9"/>
<dbReference type="EMBL" id="JANAWD010000487">
    <property type="protein sequence ID" value="KAJ3478752.1"/>
    <property type="molecule type" value="Genomic_DNA"/>
</dbReference>
<accession>A0AAD5UZU9</accession>
<sequence length="477" mass="52964">MFISGINAAEVAQRNRAFRPLHRVARSVGTMPVLNVIPPPEDVVSPLPTAAAYGFESTMMERLQAALASPFSPGTFVRSMSTSTEDGVDTAPTVKPRTASMTAQNVSKVRALKTRPRKHRPTPLSLRQPNRLSVSSPLSPFHFGTVAARLAIISSEICPSHPTLLTSLYFCNRSHSASITPISPTAFIQVSPLTKLARITENQIQNQKMEKLARCLGENIPQEIVYPSFGQVGQEADKVDSFLDLYRKRTVDDMEFLNLKSPAPRVNKQDWACFDEVDLVEVDAGKTRKKMLRRSRSLGSLEDFYSAVEILDLKSPHMLASAHQVDHRPSPLSPAQQVTAAGDISPLLTSPIPNIFEEIDIKVARKKSIANAKATILGADAVRMAHFRRDFRRRRPPPLNLTFGPRRPVRNASMITPYPATPSPLVAVKSPRAPYWVQPFKVVPKTPRTLRTERRQGWGGPWNFWSIGEIMDRSKAA</sequence>